<evidence type="ECO:0000313" key="4">
    <source>
        <dbReference type="EMBL" id="MEW1975817.1"/>
    </source>
</evidence>
<dbReference type="SUPFAM" id="SSF51735">
    <property type="entry name" value="NAD(P)-binding Rossmann-fold domains"/>
    <property type="match status" value="1"/>
</dbReference>
<dbReference type="CDD" id="cd05233">
    <property type="entry name" value="SDR_c"/>
    <property type="match status" value="1"/>
</dbReference>
<sequence>MTETPHASAIVTGAGSGIGRAIARALLVAGFGVTLAGRRSGPLAEAAAINGIPHTDALIVETDVTDQTQVERLFARHVERFGRLDVLVNNAGVFGPNADIGDLAPAGWESTLAVNLTGAMLCAGAAFRQMKTQSPAGGRIINNGSISAQTPRPRSVAYTTTKHAIAGLTKSIELDGRAHRITATQLDIGNARTELIDRLVSDGALQADDSRRPEPTMDAGHVADLVVQLAGMPLEVSVPQLTVTAAGMPFIGRG</sequence>
<organism evidence="4 5">
    <name type="scientific">Microbacterium profundi</name>
    <dbReference type="NCBI Taxonomy" id="450380"/>
    <lineage>
        <taxon>Bacteria</taxon>
        <taxon>Bacillati</taxon>
        <taxon>Actinomycetota</taxon>
        <taxon>Actinomycetes</taxon>
        <taxon>Micrococcales</taxon>
        <taxon>Microbacteriaceae</taxon>
        <taxon>Microbacterium</taxon>
    </lineage>
</organism>
<dbReference type="PANTHER" id="PTHR43669:SF12">
    <property type="entry name" value="BLR5618 PROTEIN"/>
    <property type="match status" value="1"/>
</dbReference>
<comment type="caution">
    <text evidence="4">The sequence shown here is derived from an EMBL/GenBank/DDBJ whole genome shotgun (WGS) entry which is preliminary data.</text>
</comment>
<evidence type="ECO:0000256" key="2">
    <source>
        <dbReference type="ARBA" id="ARBA00023002"/>
    </source>
</evidence>
<dbReference type="GO" id="GO:0016491">
    <property type="term" value="F:oxidoreductase activity"/>
    <property type="evidence" value="ECO:0007669"/>
    <property type="project" value="UniProtKB-KW"/>
</dbReference>
<evidence type="ECO:0000313" key="5">
    <source>
        <dbReference type="Proteomes" id="UP001553715"/>
    </source>
</evidence>
<dbReference type="InterPro" id="IPR036291">
    <property type="entry name" value="NAD(P)-bd_dom_sf"/>
</dbReference>
<accession>A0ABV3LKA8</accession>
<dbReference type="PRINTS" id="PR00080">
    <property type="entry name" value="SDRFAMILY"/>
</dbReference>
<protein>
    <submittedName>
        <fullName evidence="4">SDR family oxidoreductase</fullName>
        <ecNumber evidence="4">1.-.-.-</ecNumber>
    </submittedName>
</protein>
<evidence type="ECO:0000256" key="3">
    <source>
        <dbReference type="RuleBase" id="RU000363"/>
    </source>
</evidence>
<keyword evidence="5" id="KW-1185">Reference proteome</keyword>
<proteinExistence type="inferred from homology"/>
<dbReference type="EC" id="1.-.-.-" evidence="4"/>
<gene>
    <name evidence="4" type="ORF">AB0301_12190</name>
</gene>
<dbReference type="Pfam" id="PF00106">
    <property type="entry name" value="adh_short"/>
    <property type="match status" value="1"/>
</dbReference>
<dbReference type="Proteomes" id="UP001553715">
    <property type="component" value="Unassembled WGS sequence"/>
</dbReference>
<dbReference type="PRINTS" id="PR00081">
    <property type="entry name" value="GDHRDH"/>
</dbReference>
<evidence type="ECO:0000256" key="1">
    <source>
        <dbReference type="ARBA" id="ARBA00006484"/>
    </source>
</evidence>
<comment type="similarity">
    <text evidence="1 3">Belongs to the short-chain dehydrogenases/reductases (SDR) family.</text>
</comment>
<dbReference type="InterPro" id="IPR002347">
    <property type="entry name" value="SDR_fam"/>
</dbReference>
<dbReference type="Gene3D" id="3.40.50.720">
    <property type="entry name" value="NAD(P)-binding Rossmann-like Domain"/>
    <property type="match status" value="1"/>
</dbReference>
<name>A0ABV3LKA8_9MICO</name>
<dbReference type="EMBL" id="JBFBMH010000017">
    <property type="protein sequence ID" value="MEW1975817.1"/>
    <property type="molecule type" value="Genomic_DNA"/>
</dbReference>
<dbReference type="RefSeq" id="WP_033105647.1">
    <property type="nucleotide sequence ID" value="NZ_JBFBMH010000017.1"/>
</dbReference>
<reference evidence="4 5" key="1">
    <citation type="submission" date="2024-06" db="EMBL/GenBank/DDBJ databases">
        <title>The Natural Products Discovery Center: Release of the First 8490 Sequenced Strains for Exploring Actinobacteria Biosynthetic Diversity.</title>
        <authorList>
            <person name="Kalkreuter E."/>
            <person name="Kautsar S.A."/>
            <person name="Yang D."/>
            <person name="Bader C.D."/>
            <person name="Teijaro C.N."/>
            <person name="Fluegel L."/>
            <person name="Davis C.M."/>
            <person name="Simpson J.R."/>
            <person name="Lauterbach L."/>
            <person name="Steele A.D."/>
            <person name="Gui C."/>
            <person name="Meng S."/>
            <person name="Li G."/>
            <person name="Viehrig K."/>
            <person name="Ye F."/>
            <person name="Su P."/>
            <person name="Kiefer A.F."/>
            <person name="Nichols A."/>
            <person name="Cepeda A.J."/>
            <person name="Yan W."/>
            <person name="Fan B."/>
            <person name="Jiang Y."/>
            <person name="Adhikari A."/>
            <person name="Zheng C.-J."/>
            <person name="Schuster L."/>
            <person name="Cowan T.M."/>
            <person name="Smanski M.J."/>
            <person name="Chevrette M.G."/>
            <person name="De Carvalho L.P.S."/>
            <person name="Shen B."/>
        </authorList>
    </citation>
    <scope>NUCLEOTIDE SEQUENCE [LARGE SCALE GENOMIC DNA]</scope>
    <source>
        <strain evidence="4 5">NPDC077434</strain>
    </source>
</reference>
<dbReference type="PANTHER" id="PTHR43669">
    <property type="entry name" value="5-KETO-D-GLUCONATE 5-REDUCTASE"/>
    <property type="match status" value="1"/>
</dbReference>
<keyword evidence="2 4" id="KW-0560">Oxidoreductase</keyword>